<dbReference type="Gene3D" id="2.60.120.1440">
    <property type="match status" value="1"/>
</dbReference>
<name>A0A7G5EM55_9BURK</name>
<protein>
    <submittedName>
        <fullName evidence="2">FecR domain-containing protein</fullName>
    </submittedName>
</protein>
<evidence type="ECO:0000313" key="2">
    <source>
        <dbReference type="EMBL" id="QMV75080.1"/>
    </source>
</evidence>
<reference evidence="2 3" key="1">
    <citation type="journal article" date="2020" name="G3 (Bethesda)">
        <title>CeMbio - The Caenorhabditis elegans Microbiome Resource.</title>
        <authorList>
            <person name="Dirksen P."/>
            <person name="Assie A."/>
            <person name="Zimmermann J."/>
            <person name="Zhang F."/>
            <person name="Tietje A.M."/>
            <person name="Marsh S.A."/>
            <person name="Felix M.A."/>
            <person name="Shapira M."/>
            <person name="Kaleta C."/>
            <person name="Schulenburg H."/>
            <person name="Samuel B."/>
        </authorList>
    </citation>
    <scope>NUCLEOTIDE SEQUENCE [LARGE SCALE GENOMIC DNA]</scope>
    <source>
        <strain evidence="2 3">BIGb0172</strain>
    </source>
</reference>
<dbReference type="InterPro" id="IPR006860">
    <property type="entry name" value="FecR"/>
</dbReference>
<dbReference type="InterPro" id="IPR012373">
    <property type="entry name" value="Ferrdict_sens_TM"/>
</dbReference>
<evidence type="ECO:0000259" key="1">
    <source>
        <dbReference type="Pfam" id="PF04773"/>
    </source>
</evidence>
<dbReference type="GO" id="GO:0016989">
    <property type="term" value="F:sigma factor antagonist activity"/>
    <property type="evidence" value="ECO:0007669"/>
    <property type="project" value="TreeGrafter"/>
</dbReference>
<organism evidence="2 3">
    <name type="scientific">Comamonas piscis</name>
    <dbReference type="NCBI Taxonomy" id="1562974"/>
    <lineage>
        <taxon>Bacteria</taxon>
        <taxon>Pseudomonadati</taxon>
        <taxon>Pseudomonadota</taxon>
        <taxon>Betaproteobacteria</taxon>
        <taxon>Burkholderiales</taxon>
        <taxon>Comamonadaceae</taxon>
        <taxon>Comamonas</taxon>
    </lineage>
</organism>
<dbReference type="AlphaFoldDB" id="A0A7G5EM55"/>
<accession>A0A7G5EM55</accession>
<dbReference type="EMBL" id="CP058554">
    <property type="protein sequence ID" value="QMV75080.1"/>
    <property type="molecule type" value="Genomic_DNA"/>
</dbReference>
<dbReference type="PANTHER" id="PTHR30273:SF2">
    <property type="entry name" value="PROTEIN FECR"/>
    <property type="match status" value="1"/>
</dbReference>
<dbReference type="PIRSF" id="PIRSF018266">
    <property type="entry name" value="FecR"/>
    <property type="match status" value="1"/>
</dbReference>
<dbReference type="KEGG" id="cpis:HS961_20775"/>
<dbReference type="PANTHER" id="PTHR30273">
    <property type="entry name" value="PERIPLASMIC SIGNAL SENSOR AND SIGMA FACTOR ACTIVATOR FECR-RELATED"/>
    <property type="match status" value="1"/>
</dbReference>
<gene>
    <name evidence="2" type="ORF">HS961_20775</name>
</gene>
<proteinExistence type="predicted"/>
<sequence>MTDHTLAPPHSDLDDQALDWFVRFSAAPEQLRADAGFQAWLAAHSDNSAAFARWQADWRQLDALPADGIAQLRQQLARDKAAASPPATAAPARRWWQGGAAAWPQTALAAVLVCATGGGGYLAWDYWQQQPVFAQSFTTQRGQLLNVQLPDGSEMRLDTATQVQVTLYRQRREVRLPEGQAVFHVQADSARPFAVLAGNTQVTVVGTRFSVRNTLGQPVQVAVEEGRVQVAPAATAPHPGPTVLLAAGEQTSADADGQIQPAAPLAASGMAPWQEGRVSFDNLPLGQALAELERYGPTGLVLRDPAVAALRLTGSFMPNNSAYFRKALPKVLPVQLQSHGEQTEIVAKP</sequence>
<dbReference type="Pfam" id="PF04773">
    <property type="entry name" value="FecR"/>
    <property type="match status" value="1"/>
</dbReference>
<feature type="domain" description="FecR protein" evidence="1">
    <location>
        <begin position="137"/>
        <end position="229"/>
    </location>
</feature>
<evidence type="ECO:0000313" key="3">
    <source>
        <dbReference type="Proteomes" id="UP000515240"/>
    </source>
</evidence>
<keyword evidence="3" id="KW-1185">Reference proteome</keyword>
<dbReference type="Proteomes" id="UP000515240">
    <property type="component" value="Chromosome"/>
</dbReference>
<dbReference type="RefSeq" id="WP_182325285.1">
    <property type="nucleotide sequence ID" value="NZ_CP058554.1"/>
</dbReference>